<dbReference type="GO" id="GO:0006793">
    <property type="term" value="P:phosphorus metabolic process"/>
    <property type="evidence" value="ECO:0007669"/>
    <property type="project" value="UniProtKB-ARBA"/>
</dbReference>
<keyword evidence="5" id="KW-0442">Lipid degradation</keyword>
<keyword evidence="9" id="KW-1185">Reference proteome</keyword>
<dbReference type="EMBL" id="CP019434">
    <property type="protein sequence ID" value="APZ42297.1"/>
    <property type="molecule type" value="Genomic_DNA"/>
</dbReference>
<dbReference type="OrthoDB" id="92272at2"/>
<dbReference type="EC" id="3.1.4.4" evidence="3"/>
<dbReference type="GO" id="GO:0016891">
    <property type="term" value="F:RNA endonuclease activity producing 5'-phosphomonoesters, hydrolytic mechanism"/>
    <property type="evidence" value="ECO:0007669"/>
    <property type="project" value="TreeGrafter"/>
</dbReference>
<sequence>MIYVEPHAGVQPVVHLIQAAHQSVFINAYLIDDRRILAAIHADTQRGVVVQVLLESRPYHVHASWVQHEFQMLINAGAEVRWAPSRFAHRYAYDHAKYIVDDAGKGRALIGTANFTYSAFHRNREYLWTTTNTTITHALAGVFEADWTRQHVGAGPRAARSLVISPGGERALLKVLQQPGPVAMESEELGDVPRISAALERKGKQVRIIVPTNLSRYDRGNLRPLQRAGVGVRYLGSPHPHAKMIVGDTLGFIGSQNISWVSLHHNREIGIILRGRALSVLRRQFNRDWSKATPTP</sequence>
<dbReference type="GO" id="GO:0016042">
    <property type="term" value="P:lipid catabolic process"/>
    <property type="evidence" value="ECO:0007669"/>
    <property type="project" value="UniProtKB-KW"/>
</dbReference>
<name>A0A1P8UEM6_9GAMM</name>
<protein>
    <recommendedName>
        <fullName evidence="3">phospholipase D</fullName>
        <ecNumber evidence="3">3.1.4.4</ecNumber>
    </recommendedName>
</protein>
<dbReference type="SUPFAM" id="SSF56024">
    <property type="entry name" value="Phospholipase D/nuclease"/>
    <property type="match status" value="2"/>
</dbReference>
<dbReference type="Proteomes" id="UP000243807">
    <property type="component" value="Chromosome"/>
</dbReference>
<evidence type="ECO:0000259" key="7">
    <source>
        <dbReference type="PROSITE" id="PS50035"/>
    </source>
</evidence>
<dbReference type="PANTHER" id="PTHR43856">
    <property type="entry name" value="CARDIOLIPIN HYDROLASE"/>
    <property type="match status" value="1"/>
</dbReference>
<dbReference type="Pfam" id="PF13091">
    <property type="entry name" value="PLDc_2"/>
    <property type="match status" value="2"/>
</dbReference>
<feature type="domain" description="PLD phosphodiesterase" evidence="7">
    <location>
        <begin position="90"/>
        <end position="119"/>
    </location>
</feature>
<gene>
    <name evidence="8" type="ORF">BW247_03670</name>
</gene>
<accession>A0A1P8UEM6</accession>
<dbReference type="STRING" id="1765967.BW247_03670"/>
<dbReference type="KEGG" id="afy:BW247_03670"/>
<dbReference type="PROSITE" id="PS50035">
    <property type="entry name" value="PLD"/>
    <property type="match status" value="1"/>
</dbReference>
<comment type="catalytic activity">
    <reaction evidence="1">
        <text>a 1,2-diacyl-sn-glycero-3-phosphocholine + H2O = a 1,2-diacyl-sn-glycero-3-phosphate + choline + H(+)</text>
        <dbReference type="Rhea" id="RHEA:14445"/>
        <dbReference type="ChEBI" id="CHEBI:15354"/>
        <dbReference type="ChEBI" id="CHEBI:15377"/>
        <dbReference type="ChEBI" id="CHEBI:15378"/>
        <dbReference type="ChEBI" id="CHEBI:57643"/>
        <dbReference type="ChEBI" id="CHEBI:58608"/>
        <dbReference type="EC" id="3.1.4.4"/>
    </reaction>
</comment>
<proteinExistence type="inferred from homology"/>
<evidence type="ECO:0000256" key="6">
    <source>
        <dbReference type="ARBA" id="ARBA00023098"/>
    </source>
</evidence>
<dbReference type="GO" id="GO:0004630">
    <property type="term" value="F:phospholipase D activity"/>
    <property type="evidence" value="ECO:0007669"/>
    <property type="project" value="UniProtKB-EC"/>
</dbReference>
<keyword evidence="6" id="KW-0443">Lipid metabolism</keyword>
<dbReference type="InterPro" id="IPR001736">
    <property type="entry name" value="PLipase_D/transphosphatidylase"/>
</dbReference>
<comment type="similarity">
    <text evidence="2">Belongs to the phospholipase D family.</text>
</comment>
<dbReference type="AlphaFoldDB" id="A0A1P8UEM6"/>
<evidence type="ECO:0000256" key="5">
    <source>
        <dbReference type="ARBA" id="ARBA00022963"/>
    </source>
</evidence>
<reference evidence="8 9" key="1">
    <citation type="submission" date="2017-01" db="EMBL/GenBank/DDBJ databases">
        <title>Draft sequence of Acidihalobacter ferrooxidans strain DSM 14175 (strain V8).</title>
        <authorList>
            <person name="Khaleque H.N."/>
            <person name="Ramsay J.P."/>
            <person name="Murphy R.J.T."/>
            <person name="Kaksonen A.H."/>
            <person name="Boxall N.J."/>
            <person name="Watkin E.L.J."/>
        </authorList>
    </citation>
    <scope>NUCLEOTIDE SEQUENCE [LARGE SCALE GENOMIC DNA]</scope>
    <source>
        <strain evidence="8 9">V8</strain>
    </source>
</reference>
<dbReference type="Gene3D" id="3.30.870.10">
    <property type="entry name" value="Endonuclease Chain A"/>
    <property type="match status" value="2"/>
</dbReference>
<dbReference type="RefSeq" id="WP_076835817.1">
    <property type="nucleotide sequence ID" value="NZ_CP019434.1"/>
</dbReference>
<evidence type="ECO:0000313" key="8">
    <source>
        <dbReference type="EMBL" id="APZ42297.1"/>
    </source>
</evidence>
<evidence type="ECO:0000313" key="9">
    <source>
        <dbReference type="Proteomes" id="UP000243807"/>
    </source>
</evidence>
<dbReference type="InterPro" id="IPR025202">
    <property type="entry name" value="PLD-like_dom"/>
</dbReference>
<dbReference type="PANTHER" id="PTHR43856:SF1">
    <property type="entry name" value="MITOCHONDRIAL CARDIOLIPIN HYDROLASE"/>
    <property type="match status" value="1"/>
</dbReference>
<evidence type="ECO:0000256" key="1">
    <source>
        <dbReference type="ARBA" id="ARBA00000798"/>
    </source>
</evidence>
<keyword evidence="4" id="KW-0378">Hydrolase</keyword>
<evidence type="ECO:0000256" key="2">
    <source>
        <dbReference type="ARBA" id="ARBA00008664"/>
    </source>
</evidence>
<dbReference type="InterPro" id="IPR051406">
    <property type="entry name" value="PLD_domain"/>
</dbReference>
<evidence type="ECO:0000256" key="4">
    <source>
        <dbReference type="ARBA" id="ARBA00022801"/>
    </source>
</evidence>
<evidence type="ECO:0000256" key="3">
    <source>
        <dbReference type="ARBA" id="ARBA00012027"/>
    </source>
</evidence>
<organism evidence="8 9">
    <name type="scientific">Acidihalobacter ferrooxydans</name>
    <dbReference type="NCBI Taxonomy" id="1765967"/>
    <lineage>
        <taxon>Bacteria</taxon>
        <taxon>Pseudomonadati</taxon>
        <taxon>Pseudomonadota</taxon>
        <taxon>Gammaproteobacteria</taxon>
        <taxon>Chromatiales</taxon>
        <taxon>Ectothiorhodospiraceae</taxon>
        <taxon>Acidihalobacter</taxon>
    </lineage>
</organism>